<evidence type="ECO:0000313" key="2">
    <source>
        <dbReference type="EMBL" id="MSB19062.1"/>
    </source>
</evidence>
<dbReference type="Pfam" id="PF18352">
    <property type="entry name" value="Gp138_N"/>
    <property type="match status" value="1"/>
</dbReference>
<organism evidence="2 3">
    <name type="scientific">Flavonifractor plautii</name>
    <name type="common">Fusobacterium plautii</name>
    <dbReference type="NCBI Taxonomy" id="292800"/>
    <lineage>
        <taxon>Bacteria</taxon>
        <taxon>Bacillati</taxon>
        <taxon>Bacillota</taxon>
        <taxon>Clostridia</taxon>
        <taxon>Eubacteriales</taxon>
        <taxon>Oscillospiraceae</taxon>
        <taxon>Flavonifractor</taxon>
    </lineage>
</organism>
<dbReference type="InterPro" id="IPR041599">
    <property type="entry name" value="Gp138_N"/>
</dbReference>
<evidence type="ECO:0000259" key="1">
    <source>
        <dbReference type="Pfam" id="PF18352"/>
    </source>
</evidence>
<dbReference type="Proteomes" id="UP000434475">
    <property type="component" value="Unassembled WGS sequence"/>
</dbReference>
<gene>
    <name evidence="2" type="ORF">GKE97_05965</name>
</gene>
<comment type="caution">
    <text evidence="2">The sequence shown here is derived from an EMBL/GenBank/DDBJ whole genome shotgun (WGS) entry which is preliminary data.</text>
</comment>
<dbReference type="InterPro" id="IPR037026">
    <property type="entry name" value="Vgr_OB-fold_dom_sf"/>
</dbReference>
<dbReference type="Gene3D" id="2.40.50.230">
    <property type="entry name" value="Gp5 N-terminal domain"/>
    <property type="match status" value="1"/>
</dbReference>
<dbReference type="RefSeq" id="WP_172697423.1">
    <property type="nucleotide sequence ID" value="NZ_WKPR01000004.1"/>
</dbReference>
<protein>
    <recommendedName>
        <fullName evidence="1">Phage protein Gp138 N-terminal domain-containing protein</fullName>
    </recommendedName>
</protein>
<proteinExistence type="predicted"/>
<dbReference type="EMBL" id="WKPR01000004">
    <property type="protein sequence ID" value="MSB19062.1"/>
    <property type="molecule type" value="Genomic_DNA"/>
</dbReference>
<sequence>MSSQYGEFVEQVKKTTSAMLSQVHTCVPGKIVSFDGSTCQATVLPSMKIKKPNGEMLDYPQITGVPVVFPQSSAQGVTIAYPVKAGDGCLILFAEQALDQFLYERDTGTDLKFDLSNAVAIVGLFAKGNSVVEEATSSSAVIVDVKGTRVKVQGGLVQIDAAAVKINGNVTITGDLTTTGGTVNLN</sequence>
<feature type="domain" description="Phage protein Gp138 N-terminal" evidence="1">
    <location>
        <begin position="27"/>
        <end position="123"/>
    </location>
</feature>
<evidence type="ECO:0000313" key="3">
    <source>
        <dbReference type="Proteomes" id="UP000434475"/>
    </source>
</evidence>
<name>A0A6I2R710_FLAPL</name>
<accession>A0A6I2R710</accession>
<dbReference type="AlphaFoldDB" id="A0A6I2R710"/>
<reference evidence="2 3" key="1">
    <citation type="journal article" date="2019" name="Nat. Med.">
        <title>A library of human gut bacterial isolates paired with longitudinal multiomics data enables mechanistic microbiome research.</title>
        <authorList>
            <person name="Poyet M."/>
            <person name="Groussin M."/>
            <person name="Gibbons S.M."/>
            <person name="Avila-Pacheco J."/>
            <person name="Jiang X."/>
            <person name="Kearney S.M."/>
            <person name="Perrotta A.R."/>
            <person name="Berdy B."/>
            <person name="Zhao S."/>
            <person name="Lieberman T.D."/>
            <person name="Swanson P.K."/>
            <person name="Smith M."/>
            <person name="Roesemann S."/>
            <person name="Alexander J.E."/>
            <person name="Rich S.A."/>
            <person name="Livny J."/>
            <person name="Vlamakis H."/>
            <person name="Clish C."/>
            <person name="Bullock K."/>
            <person name="Deik A."/>
            <person name="Scott J."/>
            <person name="Pierce K.A."/>
            <person name="Xavier R.J."/>
            <person name="Alm E.J."/>
        </authorList>
    </citation>
    <scope>NUCLEOTIDE SEQUENCE [LARGE SCALE GENOMIC DNA]</scope>
    <source>
        <strain evidence="2 3">BIOML-A2</strain>
    </source>
</reference>